<feature type="transmembrane region" description="Helical" evidence="3">
    <location>
        <begin position="103"/>
        <end position="131"/>
    </location>
</feature>
<dbReference type="InterPro" id="IPR014032">
    <property type="entry name" value="Peptidase_A24A_bac"/>
</dbReference>
<keyword evidence="6" id="KW-1185">Reference proteome</keyword>
<dbReference type="Gene3D" id="1.20.120.1220">
    <property type="match status" value="1"/>
</dbReference>
<dbReference type="PANTHER" id="PTHR30487">
    <property type="entry name" value="TYPE 4 PREPILIN-LIKE PROTEINS LEADER PEPTIDE-PROCESSING ENZYME"/>
    <property type="match status" value="1"/>
</dbReference>
<reference evidence="5 6" key="1">
    <citation type="submission" date="2018-07" db="EMBL/GenBank/DDBJ databases">
        <authorList>
            <person name="Peeters C."/>
        </authorList>
    </citation>
    <scope>NUCLEOTIDE SEQUENCE [LARGE SCALE GENOMIC DNA]</scope>
    <source>
        <strain evidence="5 6">LMG 3411</strain>
    </source>
</reference>
<keyword evidence="3" id="KW-0472">Membrane</keyword>
<sequence length="183" mass="19710">MLNPISEGSALYPGEALWWLLFASWNLALIYSDLRYRRVPNGLIVSGGVAQSLWLAAALLAAGWAYPPRWSGWLMAALGFLTAAPFLLLWARRLMGAGDVKAIAVLGLLLGWAPLLVVLLIASLLAGLHAVLYLSVSRFLALSARLRQIPYAAYLGIAALSVASMPSNSAWYSWCSSWCSTGS</sequence>
<dbReference type="GO" id="GO:0004190">
    <property type="term" value="F:aspartic-type endopeptidase activity"/>
    <property type="evidence" value="ECO:0007669"/>
    <property type="project" value="InterPro"/>
</dbReference>
<dbReference type="GO" id="GO:0006465">
    <property type="term" value="P:signal peptide processing"/>
    <property type="evidence" value="ECO:0007669"/>
    <property type="project" value="TreeGrafter"/>
</dbReference>
<organism evidence="5 6">
    <name type="scientific">Achromobacter agilis</name>
    <dbReference type="NCBI Taxonomy" id="1353888"/>
    <lineage>
        <taxon>Bacteria</taxon>
        <taxon>Pseudomonadati</taxon>
        <taxon>Pseudomonadota</taxon>
        <taxon>Betaproteobacteria</taxon>
        <taxon>Burkholderiales</taxon>
        <taxon>Alcaligenaceae</taxon>
        <taxon>Achromobacter</taxon>
    </lineage>
</organism>
<dbReference type="PRINTS" id="PR00864">
    <property type="entry name" value="PREPILNPTASE"/>
</dbReference>
<feature type="domain" description="Prepilin type IV endopeptidase peptidase" evidence="4">
    <location>
        <begin position="20"/>
        <end position="130"/>
    </location>
</feature>
<dbReference type="Proteomes" id="UP000289184">
    <property type="component" value="Unassembled WGS sequence"/>
</dbReference>
<evidence type="ECO:0000313" key="5">
    <source>
        <dbReference type="EMBL" id="SSW73113.1"/>
    </source>
</evidence>
<dbReference type="EMBL" id="UFQB01000045">
    <property type="protein sequence ID" value="SSW73113.1"/>
    <property type="molecule type" value="Genomic_DNA"/>
</dbReference>
<gene>
    <name evidence="5" type="ORF">AGI3411_05886</name>
</gene>
<evidence type="ECO:0000259" key="4">
    <source>
        <dbReference type="Pfam" id="PF01478"/>
    </source>
</evidence>
<comment type="similarity">
    <text evidence="1 2">Belongs to the peptidase A24 family.</text>
</comment>
<dbReference type="GO" id="GO:0005886">
    <property type="term" value="C:plasma membrane"/>
    <property type="evidence" value="ECO:0007669"/>
    <property type="project" value="TreeGrafter"/>
</dbReference>
<accession>A0A446CZ38</accession>
<protein>
    <recommendedName>
        <fullName evidence="4">Prepilin type IV endopeptidase peptidase domain-containing protein</fullName>
    </recommendedName>
</protein>
<evidence type="ECO:0000256" key="2">
    <source>
        <dbReference type="RuleBase" id="RU003793"/>
    </source>
</evidence>
<keyword evidence="3" id="KW-1133">Transmembrane helix</keyword>
<evidence type="ECO:0000256" key="1">
    <source>
        <dbReference type="ARBA" id="ARBA00005801"/>
    </source>
</evidence>
<dbReference type="InterPro" id="IPR000045">
    <property type="entry name" value="Prepilin_IV_endopep_pep"/>
</dbReference>
<feature type="transmembrane region" description="Helical" evidence="3">
    <location>
        <begin position="151"/>
        <end position="174"/>
    </location>
</feature>
<evidence type="ECO:0000313" key="6">
    <source>
        <dbReference type="Proteomes" id="UP000289184"/>
    </source>
</evidence>
<name>A0A446CZ38_9BURK</name>
<dbReference type="Pfam" id="PF01478">
    <property type="entry name" value="Peptidase_A24"/>
    <property type="match status" value="1"/>
</dbReference>
<feature type="transmembrane region" description="Helical" evidence="3">
    <location>
        <begin position="72"/>
        <end position="91"/>
    </location>
</feature>
<feature type="transmembrane region" description="Helical" evidence="3">
    <location>
        <begin position="43"/>
        <end position="66"/>
    </location>
</feature>
<dbReference type="PANTHER" id="PTHR30487:SF0">
    <property type="entry name" value="PREPILIN LEADER PEPTIDASE_N-METHYLTRANSFERASE-RELATED"/>
    <property type="match status" value="1"/>
</dbReference>
<feature type="transmembrane region" description="Helical" evidence="3">
    <location>
        <begin position="16"/>
        <end position="34"/>
    </location>
</feature>
<keyword evidence="3" id="KW-0812">Transmembrane</keyword>
<proteinExistence type="inferred from homology"/>
<dbReference type="AlphaFoldDB" id="A0A446CZ38"/>
<evidence type="ECO:0000256" key="3">
    <source>
        <dbReference type="SAM" id="Phobius"/>
    </source>
</evidence>
<dbReference type="InterPro" id="IPR050882">
    <property type="entry name" value="Prepilin_peptidase/N-MTase"/>
</dbReference>